<name>A0A6C0DJ76_9ZZZZ</name>
<feature type="domain" description="DUF305" evidence="2">
    <location>
        <begin position="88"/>
        <end position="138"/>
    </location>
</feature>
<dbReference type="InterPro" id="IPR012347">
    <property type="entry name" value="Ferritin-like"/>
</dbReference>
<dbReference type="Gene3D" id="1.20.1260.10">
    <property type="match status" value="1"/>
</dbReference>
<accession>A0A6C0DJ76</accession>
<protein>
    <recommendedName>
        <fullName evidence="2">DUF305 domain-containing protein</fullName>
    </recommendedName>
</protein>
<evidence type="ECO:0000259" key="2">
    <source>
        <dbReference type="Pfam" id="PF03713"/>
    </source>
</evidence>
<dbReference type="InterPro" id="IPR005183">
    <property type="entry name" value="DUF305_CopM-like"/>
</dbReference>
<feature type="transmembrane region" description="Helical" evidence="1">
    <location>
        <begin position="6"/>
        <end position="29"/>
    </location>
</feature>
<dbReference type="AlphaFoldDB" id="A0A6C0DJ76"/>
<organism evidence="3">
    <name type="scientific">viral metagenome</name>
    <dbReference type="NCBI Taxonomy" id="1070528"/>
    <lineage>
        <taxon>unclassified sequences</taxon>
        <taxon>metagenomes</taxon>
        <taxon>organismal metagenomes</taxon>
    </lineage>
</organism>
<evidence type="ECO:0000313" key="3">
    <source>
        <dbReference type="EMBL" id="QHT16613.1"/>
    </source>
</evidence>
<dbReference type="Pfam" id="PF03713">
    <property type="entry name" value="DUF305"/>
    <property type="match status" value="1"/>
</dbReference>
<dbReference type="EMBL" id="MN739626">
    <property type="protein sequence ID" value="QHT16613.1"/>
    <property type="molecule type" value="Genomic_DNA"/>
</dbReference>
<keyword evidence="1" id="KW-0812">Transmembrane</keyword>
<sequence length="146" mass="17345">MKHGDYNHYVVMFFIMIFSGLLSTMNVWVDKSDDIRFSINDVYMTLLMTGWMFLFMGIYYSETPILYLGLFLVVINIWCIRTQFMVSNEQYILGMIPHHSMAVLMSKKLLERKSPLPNNFISNIIITQEKEIEYMKQIYKRSKLLA</sequence>
<proteinExistence type="predicted"/>
<keyword evidence="1" id="KW-0472">Membrane</keyword>
<reference evidence="3" key="1">
    <citation type="journal article" date="2020" name="Nature">
        <title>Giant virus diversity and host interactions through global metagenomics.</title>
        <authorList>
            <person name="Schulz F."/>
            <person name="Roux S."/>
            <person name="Paez-Espino D."/>
            <person name="Jungbluth S."/>
            <person name="Walsh D.A."/>
            <person name="Denef V.J."/>
            <person name="McMahon K.D."/>
            <person name="Konstantinidis K.T."/>
            <person name="Eloe-Fadrosh E.A."/>
            <person name="Kyrpides N.C."/>
            <person name="Woyke T."/>
        </authorList>
    </citation>
    <scope>NUCLEOTIDE SEQUENCE</scope>
    <source>
        <strain evidence="3">GVMAG-M-3300023174-189</strain>
    </source>
</reference>
<feature type="transmembrane region" description="Helical" evidence="1">
    <location>
        <begin position="41"/>
        <end position="59"/>
    </location>
</feature>
<evidence type="ECO:0000256" key="1">
    <source>
        <dbReference type="SAM" id="Phobius"/>
    </source>
</evidence>
<feature type="transmembrane region" description="Helical" evidence="1">
    <location>
        <begin position="65"/>
        <end position="86"/>
    </location>
</feature>
<keyword evidence="1" id="KW-1133">Transmembrane helix</keyword>